<dbReference type="EMBL" id="CYZX01000024">
    <property type="protein sequence ID" value="CUP04199.1"/>
    <property type="molecule type" value="Genomic_DNA"/>
</dbReference>
<feature type="transmembrane region" description="Helical" evidence="10">
    <location>
        <begin position="48"/>
        <end position="81"/>
    </location>
</feature>
<evidence type="ECO:0000256" key="6">
    <source>
        <dbReference type="ARBA" id="ARBA00022692"/>
    </source>
</evidence>
<dbReference type="AlphaFoldDB" id="A0A174K4Q0"/>
<gene>
    <name evidence="11" type="primary">mepA_15</name>
    <name evidence="11" type="ORF">ERS852471_02859</name>
</gene>
<dbReference type="Proteomes" id="UP000095594">
    <property type="component" value="Unassembled WGS sequence"/>
</dbReference>
<comment type="similarity">
    <text evidence="2">Belongs to the multi antimicrobial extrusion (MATE) (TC 2.A.66.1) family. MepA subfamily.</text>
</comment>
<feature type="transmembrane region" description="Helical" evidence="10">
    <location>
        <begin position="164"/>
        <end position="188"/>
    </location>
</feature>
<evidence type="ECO:0000256" key="4">
    <source>
        <dbReference type="ARBA" id="ARBA00022448"/>
    </source>
</evidence>
<keyword evidence="9" id="KW-0046">Antibiotic resistance</keyword>
<evidence type="ECO:0000256" key="7">
    <source>
        <dbReference type="ARBA" id="ARBA00022989"/>
    </source>
</evidence>
<dbReference type="GO" id="GO:0046677">
    <property type="term" value="P:response to antibiotic"/>
    <property type="evidence" value="ECO:0007669"/>
    <property type="project" value="UniProtKB-KW"/>
</dbReference>
<evidence type="ECO:0000256" key="10">
    <source>
        <dbReference type="SAM" id="Phobius"/>
    </source>
</evidence>
<dbReference type="Pfam" id="PF01554">
    <property type="entry name" value="MatE"/>
    <property type="match status" value="2"/>
</dbReference>
<feature type="transmembrane region" description="Helical" evidence="10">
    <location>
        <begin position="413"/>
        <end position="435"/>
    </location>
</feature>
<feature type="transmembrane region" description="Helical" evidence="10">
    <location>
        <begin position="389"/>
        <end position="407"/>
    </location>
</feature>
<keyword evidence="4" id="KW-0813">Transport</keyword>
<dbReference type="InterPro" id="IPR002528">
    <property type="entry name" value="MATE_fam"/>
</dbReference>
<keyword evidence="8 10" id="KW-0472">Membrane</keyword>
<sequence>MSDKIDFSKGKLLPIILKFSIPAAISLLITAIYNIIDRIFVGNFVGNTALAALSICFPLSFMMIAFGLTCSAGGSTLFSLFRGNKEEDKMNLSFGNAFIMVIVFEAILTAILLIFPDIFLKVFGVTDTTYNMAKTYYTIVSLGCVFQGLTFVFCDFVRASGKPIMGMCVTAIGAITNIVLDAIFVAVLNWGIEGAAIATVIGQVISVLFGAYLLFCGKTLVKIKKDTFKLDFKLQKEIFRCGFAFWIAQMAMGFISLIYNGQLGKYGGDIAISVYAVISSIMTFVIMPASGISQGIQPILAYNYSSKNTLRVKETLNKASMLSVGVTSIIWVVVMFFPASIIRAFGGGEELMSIGIAALRWNFIITPILGYVMLCTTFFQSIGRPNPSIVISLLRQVVALVPFLYLLPKVIGINGIFMAQPISDIIALVICVVLIKREFSNIANDKYNVA</sequence>
<evidence type="ECO:0000256" key="3">
    <source>
        <dbReference type="ARBA" id="ARBA00022106"/>
    </source>
</evidence>
<dbReference type="GO" id="GO:0042910">
    <property type="term" value="F:xenobiotic transmembrane transporter activity"/>
    <property type="evidence" value="ECO:0007669"/>
    <property type="project" value="InterPro"/>
</dbReference>
<dbReference type="InterPro" id="IPR051327">
    <property type="entry name" value="MATE_MepA_subfamily"/>
</dbReference>
<dbReference type="GO" id="GO:0015297">
    <property type="term" value="F:antiporter activity"/>
    <property type="evidence" value="ECO:0007669"/>
    <property type="project" value="InterPro"/>
</dbReference>
<dbReference type="InterPro" id="IPR045070">
    <property type="entry name" value="MATE_MepA-like"/>
</dbReference>
<organism evidence="11 12">
    <name type="scientific">Clostridium disporicum</name>
    <dbReference type="NCBI Taxonomy" id="84024"/>
    <lineage>
        <taxon>Bacteria</taxon>
        <taxon>Bacillati</taxon>
        <taxon>Bacillota</taxon>
        <taxon>Clostridia</taxon>
        <taxon>Eubacteriales</taxon>
        <taxon>Clostridiaceae</taxon>
        <taxon>Clostridium</taxon>
    </lineage>
</organism>
<dbReference type="PANTHER" id="PTHR43823:SF3">
    <property type="entry name" value="MULTIDRUG EXPORT PROTEIN MEPA"/>
    <property type="match status" value="1"/>
</dbReference>
<dbReference type="OrthoDB" id="9811110at2"/>
<evidence type="ECO:0000256" key="1">
    <source>
        <dbReference type="ARBA" id="ARBA00004651"/>
    </source>
</evidence>
<evidence type="ECO:0000313" key="12">
    <source>
        <dbReference type="Proteomes" id="UP000095594"/>
    </source>
</evidence>
<name>A0A174K4Q0_9CLOT</name>
<dbReference type="PANTHER" id="PTHR43823">
    <property type="entry name" value="SPORULATION PROTEIN YKVU"/>
    <property type="match status" value="1"/>
</dbReference>
<keyword evidence="7 10" id="KW-1133">Transmembrane helix</keyword>
<protein>
    <recommendedName>
        <fullName evidence="3">Multidrug export protein MepA</fullName>
    </recommendedName>
</protein>
<dbReference type="InterPro" id="IPR048279">
    <property type="entry name" value="MdtK-like"/>
</dbReference>
<feature type="transmembrane region" description="Helical" evidence="10">
    <location>
        <begin position="361"/>
        <end position="382"/>
    </location>
</feature>
<feature type="transmembrane region" description="Helical" evidence="10">
    <location>
        <begin position="194"/>
        <end position="217"/>
    </location>
</feature>
<feature type="transmembrane region" description="Helical" evidence="10">
    <location>
        <begin position="93"/>
        <end position="115"/>
    </location>
</feature>
<feature type="transmembrane region" description="Helical" evidence="10">
    <location>
        <begin position="321"/>
        <end position="341"/>
    </location>
</feature>
<dbReference type="PIRSF" id="PIRSF006603">
    <property type="entry name" value="DinF"/>
    <property type="match status" value="1"/>
</dbReference>
<evidence type="ECO:0000313" key="11">
    <source>
        <dbReference type="EMBL" id="CUP04199.1"/>
    </source>
</evidence>
<reference evidence="11 12" key="1">
    <citation type="submission" date="2015-09" db="EMBL/GenBank/DDBJ databases">
        <authorList>
            <consortium name="Pathogen Informatics"/>
        </authorList>
    </citation>
    <scope>NUCLEOTIDE SEQUENCE [LARGE SCALE GENOMIC DNA]</scope>
    <source>
        <strain evidence="11 12">2789STDY5834856</strain>
    </source>
</reference>
<proteinExistence type="inferred from homology"/>
<evidence type="ECO:0000256" key="5">
    <source>
        <dbReference type="ARBA" id="ARBA00022475"/>
    </source>
</evidence>
<feature type="transmembrane region" description="Helical" evidence="10">
    <location>
        <begin position="135"/>
        <end position="157"/>
    </location>
</feature>
<keyword evidence="5" id="KW-1003">Cell membrane</keyword>
<accession>A0A174K4Q0</accession>
<feature type="transmembrane region" description="Helical" evidence="10">
    <location>
        <begin position="238"/>
        <end position="258"/>
    </location>
</feature>
<feature type="transmembrane region" description="Helical" evidence="10">
    <location>
        <begin position="12"/>
        <end position="36"/>
    </location>
</feature>
<keyword evidence="6 10" id="KW-0812">Transmembrane</keyword>
<dbReference type="GO" id="GO:0005886">
    <property type="term" value="C:plasma membrane"/>
    <property type="evidence" value="ECO:0007669"/>
    <property type="project" value="UniProtKB-SubCell"/>
</dbReference>
<dbReference type="CDD" id="cd13143">
    <property type="entry name" value="MATE_MepA_like"/>
    <property type="match status" value="1"/>
</dbReference>
<dbReference type="RefSeq" id="WP_055267681.1">
    <property type="nucleotide sequence ID" value="NZ_CABIXQ010000024.1"/>
</dbReference>
<feature type="transmembrane region" description="Helical" evidence="10">
    <location>
        <begin position="270"/>
        <end position="289"/>
    </location>
</feature>
<dbReference type="NCBIfam" id="TIGR00797">
    <property type="entry name" value="matE"/>
    <property type="match status" value="1"/>
</dbReference>
<evidence type="ECO:0000256" key="9">
    <source>
        <dbReference type="ARBA" id="ARBA00023251"/>
    </source>
</evidence>
<comment type="subcellular location">
    <subcellularLocation>
        <location evidence="1">Cell membrane</location>
        <topology evidence="1">Multi-pass membrane protein</topology>
    </subcellularLocation>
</comment>
<evidence type="ECO:0000256" key="2">
    <source>
        <dbReference type="ARBA" id="ARBA00008417"/>
    </source>
</evidence>
<evidence type="ECO:0000256" key="8">
    <source>
        <dbReference type="ARBA" id="ARBA00023136"/>
    </source>
</evidence>